<feature type="transmembrane region" description="Helical" evidence="9">
    <location>
        <begin position="103"/>
        <end position="122"/>
    </location>
</feature>
<dbReference type="InterPro" id="IPR020846">
    <property type="entry name" value="MFS_dom"/>
</dbReference>
<evidence type="ECO:0000259" key="10">
    <source>
        <dbReference type="PROSITE" id="PS50850"/>
    </source>
</evidence>
<dbReference type="Gene3D" id="1.20.1250.20">
    <property type="entry name" value="MFS general substrate transporter like domains"/>
    <property type="match status" value="1"/>
</dbReference>
<gene>
    <name evidence="11" type="ORF">BDN71DRAFT_1511852</name>
</gene>
<dbReference type="PROSITE" id="PS00217">
    <property type="entry name" value="SUGAR_TRANSPORT_2"/>
    <property type="match status" value="1"/>
</dbReference>
<evidence type="ECO:0000313" key="11">
    <source>
        <dbReference type="EMBL" id="KAF9489756.1"/>
    </source>
</evidence>
<keyword evidence="5 9" id="KW-1133">Transmembrane helix</keyword>
<dbReference type="PROSITE" id="PS50850">
    <property type="entry name" value="MFS"/>
    <property type="match status" value="1"/>
</dbReference>
<dbReference type="EMBL" id="MU154661">
    <property type="protein sequence ID" value="KAF9489756.1"/>
    <property type="molecule type" value="Genomic_DNA"/>
</dbReference>
<dbReference type="PANTHER" id="PTHR48022:SF14">
    <property type="entry name" value="MAJOR FACILITATOR SUPERFAMILY (MFS) PROFILE DOMAIN-CONTAINING PROTEIN-RELATED"/>
    <property type="match status" value="1"/>
</dbReference>
<feature type="transmembrane region" description="Helical" evidence="9">
    <location>
        <begin position="333"/>
        <end position="354"/>
    </location>
</feature>
<evidence type="ECO:0000256" key="1">
    <source>
        <dbReference type="ARBA" id="ARBA00004141"/>
    </source>
</evidence>
<dbReference type="Proteomes" id="UP000807025">
    <property type="component" value="Unassembled WGS sequence"/>
</dbReference>
<feature type="transmembrane region" description="Helical" evidence="9">
    <location>
        <begin position="432"/>
        <end position="459"/>
    </location>
</feature>
<dbReference type="InterPro" id="IPR005828">
    <property type="entry name" value="MFS_sugar_transport-like"/>
</dbReference>
<protein>
    <submittedName>
        <fullName evidence="11">MFS monosaccharide transporter</fullName>
    </submittedName>
</protein>
<dbReference type="GO" id="GO:0005351">
    <property type="term" value="F:carbohydrate:proton symporter activity"/>
    <property type="evidence" value="ECO:0007669"/>
    <property type="project" value="TreeGrafter"/>
</dbReference>
<accession>A0A9P6D2A8</accession>
<keyword evidence="4 9" id="KW-0812">Transmembrane</keyword>
<proteinExistence type="inferred from homology"/>
<evidence type="ECO:0000256" key="4">
    <source>
        <dbReference type="ARBA" id="ARBA00022692"/>
    </source>
</evidence>
<feature type="transmembrane region" description="Helical" evidence="9">
    <location>
        <begin position="400"/>
        <end position="420"/>
    </location>
</feature>
<dbReference type="PRINTS" id="PR00171">
    <property type="entry name" value="SUGRTRNSPORT"/>
</dbReference>
<feature type="transmembrane region" description="Helical" evidence="9">
    <location>
        <begin position="221"/>
        <end position="240"/>
    </location>
</feature>
<dbReference type="Pfam" id="PF00083">
    <property type="entry name" value="Sugar_tr"/>
    <property type="match status" value="1"/>
</dbReference>
<feature type="region of interest" description="Disordered" evidence="8">
    <location>
        <begin position="1"/>
        <end position="23"/>
    </location>
</feature>
<feature type="transmembrane region" description="Helical" evidence="9">
    <location>
        <begin position="156"/>
        <end position="176"/>
    </location>
</feature>
<evidence type="ECO:0000256" key="7">
    <source>
        <dbReference type="ARBA" id="ARBA00049119"/>
    </source>
</evidence>
<dbReference type="InterPro" id="IPR036259">
    <property type="entry name" value="MFS_trans_sf"/>
</dbReference>
<dbReference type="OrthoDB" id="8120565at2759"/>
<dbReference type="InterPro" id="IPR050360">
    <property type="entry name" value="MFS_Sugar_Transporters"/>
</dbReference>
<dbReference type="AlphaFoldDB" id="A0A9P6D2A8"/>
<organism evidence="11 12">
    <name type="scientific">Pleurotus eryngii</name>
    <name type="common">Boletus of the steppes</name>
    <dbReference type="NCBI Taxonomy" id="5323"/>
    <lineage>
        <taxon>Eukaryota</taxon>
        <taxon>Fungi</taxon>
        <taxon>Dikarya</taxon>
        <taxon>Basidiomycota</taxon>
        <taxon>Agaricomycotina</taxon>
        <taxon>Agaricomycetes</taxon>
        <taxon>Agaricomycetidae</taxon>
        <taxon>Agaricales</taxon>
        <taxon>Pleurotineae</taxon>
        <taxon>Pleurotaceae</taxon>
        <taxon>Pleurotus</taxon>
    </lineage>
</organism>
<comment type="catalytic activity">
    <reaction evidence="7">
        <text>myo-inositol(out) + H(+)(out) = myo-inositol(in) + H(+)(in)</text>
        <dbReference type="Rhea" id="RHEA:60364"/>
        <dbReference type="ChEBI" id="CHEBI:15378"/>
        <dbReference type="ChEBI" id="CHEBI:17268"/>
    </reaction>
</comment>
<dbReference type="SUPFAM" id="SSF103473">
    <property type="entry name" value="MFS general substrate transporter"/>
    <property type="match status" value="1"/>
</dbReference>
<dbReference type="InterPro" id="IPR003663">
    <property type="entry name" value="Sugar/inositol_transpt"/>
</dbReference>
<feature type="domain" description="Major facilitator superfamily (MFS) profile" evidence="10">
    <location>
        <begin position="61"/>
        <end position="524"/>
    </location>
</feature>
<evidence type="ECO:0000256" key="6">
    <source>
        <dbReference type="ARBA" id="ARBA00023136"/>
    </source>
</evidence>
<comment type="caution">
    <text evidence="11">The sequence shown here is derived from an EMBL/GenBank/DDBJ whole genome shotgun (WGS) entry which is preliminary data.</text>
</comment>
<feature type="transmembrane region" description="Helical" evidence="9">
    <location>
        <begin position="188"/>
        <end position="209"/>
    </location>
</feature>
<dbReference type="FunFam" id="1.20.1250.20:FF:000026">
    <property type="entry name" value="MFS quinate transporter QutD"/>
    <property type="match status" value="1"/>
</dbReference>
<dbReference type="PROSITE" id="PS00216">
    <property type="entry name" value="SUGAR_TRANSPORT_1"/>
    <property type="match status" value="1"/>
</dbReference>
<name>A0A9P6D2A8_PLEER</name>
<comment type="subcellular location">
    <subcellularLocation>
        <location evidence="1">Membrane</location>
        <topology evidence="1">Multi-pass membrane protein</topology>
    </subcellularLocation>
</comment>
<feature type="transmembrane region" description="Helical" evidence="9">
    <location>
        <begin position="57"/>
        <end position="83"/>
    </location>
</feature>
<evidence type="ECO:0000256" key="8">
    <source>
        <dbReference type="SAM" id="MobiDB-lite"/>
    </source>
</evidence>
<feature type="transmembrane region" description="Helical" evidence="9">
    <location>
        <begin position="369"/>
        <end position="393"/>
    </location>
</feature>
<evidence type="ECO:0000313" key="12">
    <source>
        <dbReference type="Proteomes" id="UP000807025"/>
    </source>
</evidence>
<reference evidence="11" key="1">
    <citation type="submission" date="2020-11" db="EMBL/GenBank/DDBJ databases">
        <authorList>
            <consortium name="DOE Joint Genome Institute"/>
            <person name="Ahrendt S."/>
            <person name="Riley R."/>
            <person name="Andreopoulos W."/>
            <person name="Labutti K."/>
            <person name="Pangilinan J."/>
            <person name="Ruiz-Duenas F.J."/>
            <person name="Barrasa J.M."/>
            <person name="Sanchez-Garcia M."/>
            <person name="Camarero S."/>
            <person name="Miyauchi S."/>
            <person name="Serrano A."/>
            <person name="Linde D."/>
            <person name="Babiker R."/>
            <person name="Drula E."/>
            <person name="Ayuso-Fernandez I."/>
            <person name="Pacheco R."/>
            <person name="Padilla G."/>
            <person name="Ferreira P."/>
            <person name="Barriuso J."/>
            <person name="Kellner H."/>
            <person name="Castanera R."/>
            <person name="Alfaro M."/>
            <person name="Ramirez L."/>
            <person name="Pisabarro A.G."/>
            <person name="Kuo A."/>
            <person name="Tritt A."/>
            <person name="Lipzen A."/>
            <person name="He G."/>
            <person name="Yan M."/>
            <person name="Ng V."/>
            <person name="Cullen D."/>
            <person name="Martin F."/>
            <person name="Rosso M.-N."/>
            <person name="Henrissat B."/>
            <person name="Hibbett D."/>
            <person name="Martinez A.T."/>
            <person name="Grigoriev I.V."/>
        </authorList>
    </citation>
    <scope>NUCLEOTIDE SEQUENCE</scope>
    <source>
        <strain evidence="11">ATCC 90797</strain>
    </source>
</reference>
<feature type="transmembrane region" description="Helical" evidence="9">
    <location>
        <begin position="471"/>
        <end position="490"/>
    </location>
</feature>
<evidence type="ECO:0000256" key="5">
    <source>
        <dbReference type="ARBA" id="ARBA00022989"/>
    </source>
</evidence>
<evidence type="ECO:0000256" key="3">
    <source>
        <dbReference type="ARBA" id="ARBA00022448"/>
    </source>
</evidence>
<evidence type="ECO:0000256" key="2">
    <source>
        <dbReference type="ARBA" id="ARBA00010992"/>
    </source>
</evidence>
<keyword evidence="6 9" id="KW-0472">Membrane</keyword>
<feature type="transmembrane region" description="Helical" evidence="9">
    <location>
        <begin position="129"/>
        <end position="150"/>
    </location>
</feature>
<keyword evidence="3" id="KW-0813">Transport</keyword>
<feature type="transmembrane region" description="Helical" evidence="9">
    <location>
        <begin position="496"/>
        <end position="515"/>
    </location>
</feature>
<sequence>MADFEDRHDSPTSALLGEERSNKHARHGGSFVIEDDGHTYSYSYGPPGVSGLLQNKVALACAGYVAIGGFTFGYDQGVIANVLVMPDFLGRWGEITAWEKGSMTAVLELGALFGALAAGVLADRYSRRYAICFSCIVFVIGSLFQCAAQSFSHLFIGRAIGGFGVGALSMLCPLYMAEISPPEIRGSLMALEQYAIVLGVIVGFWLGYFTRAIPGAASWRIPLGAQVLPGVFLAVGSLLLPPSPRFLVGKGRYDEALKSLAWLRFHKLPFSEACEESLLQVELMEMRVEATLTERAFELDSVQSGHSIEKDGLLVRELKDYKRLFLPAYRDRTMIGILIMVFQQWSGINALLYYGPTLVQSIGLSGDKVSLLASGGIGIVQAIAVFPTIMYIDQWGRKPLLRYGSIVMTASHFLVSLIVWRFQDNWPLHPTAAWTAVGCIYIFTAAYGISFGPVAWVLPSEVFPLSMRSKGVALSTASNWFNNFFIGLITPMLMEVSPATTFMIFSTACFMAYLWSTYRVPETANASLEEIDAVFRSSAGQETQALKEQIEQELGLTQLILSLRGDI</sequence>
<feature type="compositionally biased region" description="Basic and acidic residues" evidence="8">
    <location>
        <begin position="1"/>
        <end position="10"/>
    </location>
</feature>
<comment type="similarity">
    <text evidence="2">Belongs to the major facilitator superfamily. Sugar transporter (TC 2.A.1.1) family.</text>
</comment>
<dbReference type="PANTHER" id="PTHR48022">
    <property type="entry name" value="PLASTIDIC GLUCOSE TRANSPORTER 4"/>
    <property type="match status" value="1"/>
</dbReference>
<dbReference type="GO" id="GO:0016020">
    <property type="term" value="C:membrane"/>
    <property type="evidence" value="ECO:0007669"/>
    <property type="project" value="UniProtKB-SubCell"/>
</dbReference>
<keyword evidence="12" id="KW-1185">Reference proteome</keyword>
<evidence type="ECO:0000256" key="9">
    <source>
        <dbReference type="SAM" id="Phobius"/>
    </source>
</evidence>
<dbReference type="InterPro" id="IPR005829">
    <property type="entry name" value="Sugar_transporter_CS"/>
</dbReference>